<name>A0AAV1NL86_SCOSC</name>
<feature type="chain" id="PRO_5043909210" evidence="4">
    <location>
        <begin position="26"/>
        <end position="267"/>
    </location>
</feature>
<dbReference type="PANTHER" id="PTHR15060">
    <property type="entry name" value="INTERLEUKIN-15 RECEPTOR SUBUNIT ALPHA"/>
    <property type="match status" value="1"/>
</dbReference>
<evidence type="ECO:0000256" key="1">
    <source>
        <dbReference type="ARBA" id="ARBA00023157"/>
    </source>
</evidence>
<evidence type="ECO:0000256" key="4">
    <source>
        <dbReference type="SAM" id="SignalP"/>
    </source>
</evidence>
<evidence type="ECO:0000256" key="2">
    <source>
        <dbReference type="SAM" id="MobiDB-lite"/>
    </source>
</evidence>
<comment type="caution">
    <text evidence="5">The sequence shown here is derived from an EMBL/GenBank/DDBJ whole genome shotgun (WGS) entry which is preliminary data.</text>
</comment>
<accession>A0AAV1NL86</accession>
<feature type="signal peptide" evidence="4">
    <location>
        <begin position="1"/>
        <end position="25"/>
    </location>
</feature>
<feature type="transmembrane region" description="Helical" evidence="3">
    <location>
        <begin position="212"/>
        <end position="231"/>
    </location>
</feature>
<dbReference type="PANTHER" id="PTHR15060:SF0">
    <property type="entry name" value="INTERLEUKIN-15 RECEPTOR SUBUNIT ALPHA"/>
    <property type="match status" value="1"/>
</dbReference>
<dbReference type="GO" id="GO:0042010">
    <property type="term" value="F:interleukin-15 receptor activity"/>
    <property type="evidence" value="ECO:0007669"/>
    <property type="project" value="InterPro"/>
</dbReference>
<dbReference type="Gene3D" id="2.20.28.230">
    <property type="match status" value="1"/>
</dbReference>
<evidence type="ECO:0000313" key="5">
    <source>
        <dbReference type="EMBL" id="CAK6959893.1"/>
    </source>
</evidence>
<feature type="compositionally biased region" description="Basic and acidic residues" evidence="2">
    <location>
        <begin position="107"/>
        <end position="116"/>
    </location>
</feature>
<proteinExistence type="predicted"/>
<dbReference type="AlphaFoldDB" id="A0AAV1NL86"/>
<feature type="region of interest" description="Disordered" evidence="2">
    <location>
        <begin position="98"/>
        <end position="167"/>
    </location>
</feature>
<feature type="compositionally biased region" description="Polar residues" evidence="2">
    <location>
        <begin position="145"/>
        <end position="163"/>
    </location>
</feature>
<protein>
    <submittedName>
        <fullName evidence="5">Interleukin-15 receptor subunit alpha-like</fullName>
    </submittedName>
</protein>
<organism evidence="5 6">
    <name type="scientific">Scomber scombrus</name>
    <name type="common">Atlantic mackerel</name>
    <name type="synonym">Scomber vernalis</name>
    <dbReference type="NCBI Taxonomy" id="13677"/>
    <lineage>
        <taxon>Eukaryota</taxon>
        <taxon>Metazoa</taxon>
        <taxon>Chordata</taxon>
        <taxon>Craniata</taxon>
        <taxon>Vertebrata</taxon>
        <taxon>Euteleostomi</taxon>
        <taxon>Actinopterygii</taxon>
        <taxon>Neopterygii</taxon>
        <taxon>Teleostei</taxon>
        <taxon>Neoteleostei</taxon>
        <taxon>Acanthomorphata</taxon>
        <taxon>Pelagiaria</taxon>
        <taxon>Scombriformes</taxon>
        <taxon>Scombridae</taxon>
        <taxon>Scomber</taxon>
    </lineage>
</organism>
<evidence type="ECO:0000256" key="3">
    <source>
        <dbReference type="SAM" id="Phobius"/>
    </source>
</evidence>
<dbReference type="EMBL" id="CAWUFR010000042">
    <property type="protein sequence ID" value="CAK6959893.1"/>
    <property type="molecule type" value="Genomic_DNA"/>
</dbReference>
<keyword evidence="6" id="KW-1185">Reference proteome</keyword>
<feature type="compositionally biased region" description="Low complexity" evidence="2">
    <location>
        <begin position="118"/>
        <end position="144"/>
    </location>
</feature>
<keyword evidence="3" id="KW-0472">Membrane</keyword>
<dbReference type="Proteomes" id="UP001314229">
    <property type="component" value="Unassembled WGS sequence"/>
</dbReference>
<keyword evidence="3" id="KW-0812">Transmembrane</keyword>
<dbReference type="InterPro" id="IPR035976">
    <property type="entry name" value="Sushi/SCR/CCP_sf"/>
</dbReference>
<dbReference type="InterPro" id="IPR042372">
    <property type="entry name" value="IL15RA"/>
</dbReference>
<gene>
    <name evidence="5" type="ORF">FSCOSCO3_A035219</name>
</gene>
<sequence>MDLASLSLSLCVCVVMVCLRGVAHCSSSDCCPEIPTRPLTKPPSQKCFKINDRFRYTCVDGYTRKAGTSNLIKCNAGQGSAKVWTPYNLNCIPDPHRTTTELPKTTVPREHTDTPHDSIITTTVTPSTSQQLTPSSSISASVSALQTESTEPTSSGPDQWSLSDTTQDVKTVTVTRAATCTSTSTLSPGTVKGNNTFNPDPEPIAGSKETTAAVVSCVLLMIIIAGIVIWIRLYCRGRRNTDITPQPEEELTFINQDPSSVPAVMCE</sequence>
<keyword evidence="4" id="KW-0732">Signal</keyword>
<dbReference type="SUPFAM" id="SSF57535">
    <property type="entry name" value="Complement control module/SCR domain"/>
    <property type="match status" value="1"/>
</dbReference>
<keyword evidence="5" id="KW-0675">Receptor</keyword>
<evidence type="ECO:0000313" key="6">
    <source>
        <dbReference type="Proteomes" id="UP001314229"/>
    </source>
</evidence>
<keyword evidence="3" id="KW-1133">Transmembrane helix</keyword>
<reference evidence="5 6" key="1">
    <citation type="submission" date="2024-01" db="EMBL/GenBank/DDBJ databases">
        <authorList>
            <person name="Alioto T."/>
            <person name="Alioto T."/>
            <person name="Gomez Garrido J."/>
        </authorList>
    </citation>
    <scope>NUCLEOTIDE SEQUENCE [LARGE SCALE GENOMIC DNA]</scope>
</reference>
<keyword evidence="1" id="KW-1015">Disulfide bond</keyword>